<keyword evidence="2" id="KW-0031">Aminopeptidase</keyword>
<dbReference type="Gene3D" id="3.40.630.10">
    <property type="entry name" value="Zn peptidases"/>
    <property type="match status" value="1"/>
</dbReference>
<gene>
    <name evidence="2" type="ORF">MNBD_BACTEROID03-2710</name>
</gene>
<keyword evidence="2" id="KW-0645">Protease</keyword>
<evidence type="ECO:0000259" key="1">
    <source>
        <dbReference type="Pfam" id="PF04389"/>
    </source>
</evidence>
<sequence length="75" mass="9000">MRLGHDNPQEEEEDWTYASDHFEFHQRNIPYIYFGVENHVDYHKPTDTVDKINTNFYTEAVKVIIQSIENIDLNN</sequence>
<keyword evidence="2" id="KW-0378">Hydrolase</keyword>
<evidence type="ECO:0000313" key="2">
    <source>
        <dbReference type="EMBL" id="VAW16587.1"/>
    </source>
</evidence>
<organism evidence="2">
    <name type="scientific">hydrothermal vent metagenome</name>
    <dbReference type="NCBI Taxonomy" id="652676"/>
    <lineage>
        <taxon>unclassified sequences</taxon>
        <taxon>metagenomes</taxon>
        <taxon>ecological metagenomes</taxon>
    </lineage>
</organism>
<proteinExistence type="predicted"/>
<feature type="domain" description="Peptidase M28" evidence="1">
    <location>
        <begin position="10"/>
        <end position="66"/>
    </location>
</feature>
<accession>A0A3B0TT29</accession>
<dbReference type="AlphaFoldDB" id="A0A3B0TT29"/>
<name>A0A3B0TT29_9ZZZZ</name>
<protein>
    <submittedName>
        <fullName evidence="2">Aminopeptidase</fullName>
    </submittedName>
</protein>
<dbReference type="InterPro" id="IPR007484">
    <property type="entry name" value="Peptidase_M28"/>
</dbReference>
<dbReference type="SUPFAM" id="SSF53187">
    <property type="entry name" value="Zn-dependent exopeptidases"/>
    <property type="match status" value="1"/>
</dbReference>
<dbReference type="Pfam" id="PF04389">
    <property type="entry name" value="Peptidase_M28"/>
    <property type="match status" value="1"/>
</dbReference>
<dbReference type="EMBL" id="UOEL01000134">
    <property type="protein sequence ID" value="VAW16587.1"/>
    <property type="molecule type" value="Genomic_DNA"/>
</dbReference>
<reference evidence="2" key="1">
    <citation type="submission" date="2018-06" db="EMBL/GenBank/DDBJ databases">
        <authorList>
            <person name="Zhirakovskaya E."/>
        </authorList>
    </citation>
    <scope>NUCLEOTIDE SEQUENCE</scope>
</reference>
<dbReference type="GO" id="GO:0004177">
    <property type="term" value="F:aminopeptidase activity"/>
    <property type="evidence" value="ECO:0007669"/>
    <property type="project" value="UniProtKB-KW"/>
</dbReference>